<dbReference type="SMART" id="SM00422">
    <property type="entry name" value="HTH_MERR"/>
    <property type="match status" value="1"/>
</dbReference>
<dbReference type="PANTHER" id="PTHR30204">
    <property type="entry name" value="REDOX-CYCLING DRUG-SENSING TRANSCRIPTIONAL ACTIVATOR SOXR"/>
    <property type="match status" value="1"/>
</dbReference>
<feature type="region of interest" description="Disordered" evidence="2">
    <location>
        <begin position="121"/>
        <end position="156"/>
    </location>
</feature>
<dbReference type="PROSITE" id="PS50937">
    <property type="entry name" value="HTH_MERR_2"/>
    <property type="match status" value="1"/>
</dbReference>
<organism evidence="4 5">
    <name type="scientific">Aureimonas pseudogalii</name>
    <dbReference type="NCBI Taxonomy" id="1744844"/>
    <lineage>
        <taxon>Bacteria</taxon>
        <taxon>Pseudomonadati</taxon>
        <taxon>Pseudomonadota</taxon>
        <taxon>Alphaproteobacteria</taxon>
        <taxon>Hyphomicrobiales</taxon>
        <taxon>Aurantimonadaceae</taxon>
        <taxon>Aureimonas</taxon>
    </lineage>
</organism>
<dbReference type="PANTHER" id="PTHR30204:SF93">
    <property type="entry name" value="HTH MERR-TYPE DOMAIN-CONTAINING PROTEIN"/>
    <property type="match status" value="1"/>
</dbReference>
<dbReference type="InterPro" id="IPR047057">
    <property type="entry name" value="MerR_fam"/>
</dbReference>
<dbReference type="RefSeq" id="WP_183202092.1">
    <property type="nucleotide sequence ID" value="NZ_JACIEK010000018.1"/>
</dbReference>
<dbReference type="GO" id="GO:0003700">
    <property type="term" value="F:DNA-binding transcription factor activity"/>
    <property type="evidence" value="ECO:0007669"/>
    <property type="project" value="InterPro"/>
</dbReference>
<accession>A0A7W6MLZ4</accession>
<evidence type="ECO:0000313" key="5">
    <source>
        <dbReference type="Proteomes" id="UP000542776"/>
    </source>
</evidence>
<name>A0A7W6MLZ4_9HYPH</name>
<dbReference type="Gene3D" id="1.10.1660.10">
    <property type="match status" value="1"/>
</dbReference>
<dbReference type="Proteomes" id="UP000542776">
    <property type="component" value="Unassembled WGS sequence"/>
</dbReference>
<dbReference type="SUPFAM" id="SSF46955">
    <property type="entry name" value="Putative DNA-binding domain"/>
    <property type="match status" value="1"/>
</dbReference>
<proteinExistence type="predicted"/>
<dbReference type="InterPro" id="IPR000551">
    <property type="entry name" value="MerR-type_HTH_dom"/>
</dbReference>
<sequence>MQIKEAANKLGISERMLRHYEKARLMDARRSENGYRSYSEADLRRAGRIRDLIATGFSTREVRAMAACLSDEGAGPCEGGIPQLLEKLEHIDRLRADLDARREAVLGRLAMFRESLSLHHERNDPNHATPDISLSDRLPRRSGRISAGTDSHTDRR</sequence>
<evidence type="ECO:0000256" key="1">
    <source>
        <dbReference type="ARBA" id="ARBA00023125"/>
    </source>
</evidence>
<dbReference type="Pfam" id="PF13411">
    <property type="entry name" value="MerR_1"/>
    <property type="match status" value="1"/>
</dbReference>
<evidence type="ECO:0000313" key="4">
    <source>
        <dbReference type="EMBL" id="MBB4000335.1"/>
    </source>
</evidence>
<evidence type="ECO:0000256" key="2">
    <source>
        <dbReference type="SAM" id="MobiDB-lite"/>
    </source>
</evidence>
<keyword evidence="1 4" id="KW-0238">DNA-binding</keyword>
<feature type="domain" description="HTH merR-type" evidence="3">
    <location>
        <begin position="1"/>
        <end position="68"/>
    </location>
</feature>
<keyword evidence="5" id="KW-1185">Reference proteome</keyword>
<gene>
    <name evidence="4" type="ORF">GGR04_004212</name>
</gene>
<dbReference type="AlphaFoldDB" id="A0A7W6MLZ4"/>
<comment type="caution">
    <text evidence="4">The sequence shown here is derived from an EMBL/GenBank/DDBJ whole genome shotgun (WGS) entry which is preliminary data.</text>
</comment>
<protein>
    <submittedName>
        <fullName evidence="4">DNA-binding transcriptional MerR regulator</fullName>
    </submittedName>
</protein>
<evidence type="ECO:0000259" key="3">
    <source>
        <dbReference type="PROSITE" id="PS50937"/>
    </source>
</evidence>
<dbReference type="EMBL" id="JACIEK010000018">
    <property type="protein sequence ID" value="MBB4000335.1"/>
    <property type="molecule type" value="Genomic_DNA"/>
</dbReference>
<reference evidence="4 5" key="1">
    <citation type="submission" date="2020-08" db="EMBL/GenBank/DDBJ databases">
        <title>Genomic Encyclopedia of Type Strains, Phase IV (KMG-IV): sequencing the most valuable type-strain genomes for metagenomic binning, comparative biology and taxonomic classification.</title>
        <authorList>
            <person name="Goeker M."/>
        </authorList>
    </citation>
    <scope>NUCLEOTIDE SEQUENCE [LARGE SCALE GENOMIC DNA]</scope>
    <source>
        <strain evidence="4 5">DSM 102238</strain>
    </source>
</reference>
<dbReference type="InterPro" id="IPR009061">
    <property type="entry name" value="DNA-bd_dom_put_sf"/>
</dbReference>
<dbReference type="GO" id="GO:0003677">
    <property type="term" value="F:DNA binding"/>
    <property type="evidence" value="ECO:0007669"/>
    <property type="project" value="UniProtKB-KW"/>
</dbReference>